<dbReference type="NCBIfam" id="TIGR02249">
    <property type="entry name" value="integrase_gron"/>
    <property type="match status" value="1"/>
</dbReference>
<dbReference type="AlphaFoldDB" id="A0A4Q1CAF9"/>
<dbReference type="PANTHER" id="PTHR30349:SF64">
    <property type="entry name" value="PROPHAGE INTEGRASE INTD-RELATED"/>
    <property type="match status" value="1"/>
</dbReference>
<comment type="caution">
    <text evidence="7">The sequence shown here is derived from an EMBL/GenBank/DDBJ whole genome shotgun (WGS) entry which is preliminary data.</text>
</comment>
<dbReference type="InterPro" id="IPR004107">
    <property type="entry name" value="Integrase_SAM-like_N"/>
</dbReference>
<feature type="region of interest" description="Disordered" evidence="5">
    <location>
        <begin position="46"/>
        <end position="74"/>
    </location>
</feature>
<feature type="compositionally biased region" description="Basic and acidic residues" evidence="5">
    <location>
        <begin position="92"/>
        <end position="107"/>
    </location>
</feature>
<dbReference type="Pfam" id="PF00589">
    <property type="entry name" value="Phage_integrase"/>
    <property type="match status" value="1"/>
</dbReference>
<evidence type="ECO:0000256" key="2">
    <source>
        <dbReference type="ARBA" id="ARBA00022908"/>
    </source>
</evidence>
<dbReference type="GO" id="GO:0015074">
    <property type="term" value="P:DNA integration"/>
    <property type="evidence" value="ECO:0007669"/>
    <property type="project" value="UniProtKB-KW"/>
</dbReference>
<keyword evidence="4" id="KW-0233">DNA recombination</keyword>
<dbReference type="Proteomes" id="UP000290218">
    <property type="component" value="Unassembled WGS sequence"/>
</dbReference>
<dbReference type="OrthoDB" id="9801717at2"/>
<dbReference type="InterPro" id="IPR011946">
    <property type="entry name" value="Integrase_integron-type"/>
</dbReference>
<dbReference type="PROSITE" id="PS51898">
    <property type="entry name" value="TYR_RECOMBINASE"/>
    <property type="match status" value="1"/>
</dbReference>
<name>A0A4Q1CAF9_9BACT</name>
<reference evidence="7 8" key="1">
    <citation type="submission" date="2019-01" db="EMBL/GenBank/DDBJ databases">
        <title>Lacunisphaera sp. strain TWA-58.</title>
        <authorList>
            <person name="Chen W.-M."/>
        </authorList>
    </citation>
    <scope>NUCLEOTIDE SEQUENCE [LARGE SCALE GENOMIC DNA]</scope>
    <source>
        <strain evidence="7 8">TWA-58</strain>
    </source>
</reference>
<feature type="compositionally biased region" description="Basic and acidic residues" evidence="5">
    <location>
        <begin position="50"/>
        <end position="61"/>
    </location>
</feature>
<dbReference type="InterPro" id="IPR013762">
    <property type="entry name" value="Integrase-like_cat_sf"/>
</dbReference>
<dbReference type="PANTHER" id="PTHR30349">
    <property type="entry name" value="PHAGE INTEGRASE-RELATED"/>
    <property type="match status" value="1"/>
</dbReference>
<dbReference type="Gene3D" id="1.10.443.10">
    <property type="entry name" value="Intergrase catalytic core"/>
    <property type="match status" value="1"/>
</dbReference>
<dbReference type="Gene3D" id="1.10.150.130">
    <property type="match status" value="1"/>
</dbReference>
<dbReference type="EMBL" id="SDHX01000001">
    <property type="protein sequence ID" value="RXK55851.1"/>
    <property type="molecule type" value="Genomic_DNA"/>
</dbReference>
<keyword evidence="3" id="KW-0238">DNA-binding</keyword>
<feature type="domain" description="Tyr recombinase" evidence="6">
    <location>
        <begin position="276"/>
        <end position="489"/>
    </location>
</feature>
<evidence type="ECO:0000313" key="8">
    <source>
        <dbReference type="Proteomes" id="UP000290218"/>
    </source>
</evidence>
<dbReference type="InterPro" id="IPR002104">
    <property type="entry name" value="Integrase_catalytic"/>
</dbReference>
<keyword evidence="8" id="KW-1185">Reference proteome</keyword>
<proteinExistence type="inferred from homology"/>
<keyword evidence="2" id="KW-0229">DNA integration</keyword>
<dbReference type="InterPro" id="IPR011010">
    <property type="entry name" value="DNA_brk_join_enz"/>
</dbReference>
<protein>
    <submittedName>
        <fullName evidence="7">Integron integrase</fullName>
    </submittedName>
</protein>
<dbReference type="RefSeq" id="WP_129047217.1">
    <property type="nucleotide sequence ID" value="NZ_SDHX01000001.1"/>
</dbReference>
<dbReference type="GO" id="GO:0003677">
    <property type="term" value="F:DNA binding"/>
    <property type="evidence" value="ECO:0007669"/>
    <property type="project" value="UniProtKB-KW"/>
</dbReference>
<evidence type="ECO:0000256" key="5">
    <source>
        <dbReference type="SAM" id="MobiDB-lite"/>
    </source>
</evidence>
<feature type="region of interest" description="Disordered" evidence="5">
    <location>
        <begin position="89"/>
        <end position="180"/>
    </location>
</feature>
<evidence type="ECO:0000256" key="1">
    <source>
        <dbReference type="ARBA" id="ARBA00008857"/>
    </source>
</evidence>
<gene>
    <name evidence="7" type="ORF">ESB00_08195</name>
</gene>
<evidence type="ECO:0000313" key="7">
    <source>
        <dbReference type="EMBL" id="RXK55851.1"/>
    </source>
</evidence>
<dbReference type="SUPFAM" id="SSF56349">
    <property type="entry name" value="DNA breaking-rejoining enzymes"/>
    <property type="match status" value="1"/>
</dbReference>
<dbReference type="InterPro" id="IPR050090">
    <property type="entry name" value="Tyrosine_recombinase_XerCD"/>
</dbReference>
<dbReference type="GO" id="GO:0006310">
    <property type="term" value="P:DNA recombination"/>
    <property type="evidence" value="ECO:0007669"/>
    <property type="project" value="UniProtKB-KW"/>
</dbReference>
<feature type="compositionally biased region" description="Basic and acidic residues" evidence="5">
    <location>
        <begin position="164"/>
        <end position="180"/>
    </location>
</feature>
<comment type="similarity">
    <text evidence="1">Belongs to the 'phage' integrase family.</text>
</comment>
<evidence type="ECO:0000256" key="4">
    <source>
        <dbReference type="ARBA" id="ARBA00023172"/>
    </source>
</evidence>
<evidence type="ECO:0000259" key="6">
    <source>
        <dbReference type="PROSITE" id="PS51898"/>
    </source>
</evidence>
<dbReference type="Pfam" id="PF13495">
    <property type="entry name" value="Phage_int_SAM_4"/>
    <property type="match status" value="1"/>
</dbReference>
<evidence type="ECO:0000256" key="3">
    <source>
        <dbReference type="ARBA" id="ARBA00023125"/>
    </source>
</evidence>
<sequence length="506" mass="57040">MDLQPVSFPQWKTELARAELSPELREAFRREILSYLHHCKVQRSPASAESMKRYLSGRERQSPGPAHSTGSGQAREALRWFYRAAKRAAANRKTEDGGRMAEAREQSPKGMRAGLPGEEGAGVVPPSPSQSQAGLRAPASEPGRDEGVGPAPVSPPRQPRPQSWRKDHPPTAADDLGRTPWERDLIKASRERGFLWRTEETYREWAVRFAGFMAPRTPYVAEGKDVAEFLSALAVRERASQATQKQALNALVFFMQEGLHRSLGEFEFQRAKRGQKIPTVLSQEECGQLFAGLSGMPRLMAEVMYGGGLRLMELLRLRIHHLDLARGRIQIFAGKGDKDRVTMLPERLKPQIERHLERLRLLHEEDRANKLPGVWLPEGLARKYPQAGVQWIWQWVFPARQPSLDPLSGMTRRHHVTDSTYQNDIRRAASLAGINKRVTPHVLRHSFATHLLEQGTDIRTVQELMGHSDIRTTQIYLHCMRKPGLGVKSPFDQLGQWTPPPAPTGG</sequence>
<dbReference type="InterPro" id="IPR010998">
    <property type="entry name" value="Integrase_recombinase_N"/>
</dbReference>
<organism evidence="7 8">
    <name type="scientific">Oleiharenicola lentus</name>
    <dbReference type="NCBI Taxonomy" id="2508720"/>
    <lineage>
        <taxon>Bacteria</taxon>
        <taxon>Pseudomonadati</taxon>
        <taxon>Verrucomicrobiota</taxon>
        <taxon>Opitutia</taxon>
        <taxon>Opitutales</taxon>
        <taxon>Opitutaceae</taxon>
        <taxon>Oleiharenicola</taxon>
    </lineage>
</organism>
<accession>A0A4Q1CAF9</accession>